<dbReference type="Pfam" id="PF00392">
    <property type="entry name" value="GntR"/>
    <property type="match status" value="1"/>
</dbReference>
<accession>F0RUW6</accession>
<gene>
    <name evidence="5" type="ordered locus">SpiBuddy_0717</name>
</gene>
<dbReference type="PANTHER" id="PTHR43537:SF45">
    <property type="entry name" value="GNTR FAMILY REGULATORY PROTEIN"/>
    <property type="match status" value="1"/>
</dbReference>
<keyword evidence="2" id="KW-0238">DNA-binding</keyword>
<dbReference type="KEGG" id="sbu:SpiBuddy_0717"/>
<keyword evidence="1" id="KW-0805">Transcription regulation</keyword>
<protein>
    <submittedName>
        <fullName evidence="5">Transcriptional regulator, GntR family</fullName>
    </submittedName>
</protein>
<name>F0RUW6_SPHGB</name>
<dbReference type="SUPFAM" id="SSF46785">
    <property type="entry name" value="Winged helix' DNA-binding domain"/>
    <property type="match status" value="1"/>
</dbReference>
<evidence type="ECO:0000259" key="4">
    <source>
        <dbReference type="PROSITE" id="PS50949"/>
    </source>
</evidence>
<dbReference type="Gene3D" id="1.20.120.530">
    <property type="entry name" value="GntR ligand-binding domain-like"/>
    <property type="match status" value="1"/>
</dbReference>
<keyword evidence="3" id="KW-0804">Transcription</keyword>
<dbReference type="Pfam" id="PF07729">
    <property type="entry name" value="FCD"/>
    <property type="match status" value="1"/>
</dbReference>
<dbReference type="STRING" id="158189.SpiBuddy_0717"/>
<dbReference type="InterPro" id="IPR036388">
    <property type="entry name" value="WH-like_DNA-bd_sf"/>
</dbReference>
<dbReference type="InterPro" id="IPR000524">
    <property type="entry name" value="Tscrpt_reg_HTH_GntR"/>
</dbReference>
<dbReference type="Proteomes" id="UP000008466">
    <property type="component" value="Chromosome"/>
</dbReference>
<proteinExistence type="predicted"/>
<feature type="domain" description="HTH gntR-type" evidence="4">
    <location>
        <begin position="12"/>
        <end position="79"/>
    </location>
</feature>
<evidence type="ECO:0000313" key="6">
    <source>
        <dbReference type="Proteomes" id="UP000008466"/>
    </source>
</evidence>
<dbReference type="PROSITE" id="PS50949">
    <property type="entry name" value="HTH_GNTR"/>
    <property type="match status" value="1"/>
</dbReference>
<dbReference type="AlphaFoldDB" id="F0RUW6"/>
<dbReference type="PANTHER" id="PTHR43537">
    <property type="entry name" value="TRANSCRIPTIONAL REGULATOR, GNTR FAMILY"/>
    <property type="match status" value="1"/>
</dbReference>
<dbReference type="InterPro" id="IPR036390">
    <property type="entry name" value="WH_DNA-bd_sf"/>
</dbReference>
<evidence type="ECO:0000256" key="1">
    <source>
        <dbReference type="ARBA" id="ARBA00023015"/>
    </source>
</evidence>
<sequence>MQSVTQNGAVFQTAAEKAYEIISKKIMKGEYEPGMRLVRRQLAQELGVSPIPILEAMKRLEQDGLIEYKAHWGSIVTIPTVERVMDMFAFREAIECQVARILATKATEEQKKALHALAEELDILRFEGSETEKITQLHIRFHVMMAECTGFSSLIAGLQKINFTWLLFNAVQSRRARPAIQRYWHVTLIDNILDQDPEKAEKVMRDHIYDSYYPFIEDLKNSSIKY</sequence>
<keyword evidence="6" id="KW-1185">Reference proteome</keyword>
<dbReference type="GO" id="GO:0003700">
    <property type="term" value="F:DNA-binding transcription factor activity"/>
    <property type="evidence" value="ECO:0007669"/>
    <property type="project" value="InterPro"/>
</dbReference>
<dbReference type="GO" id="GO:0043565">
    <property type="term" value="F:sequence-specific DNA binding"/>
    <property type="evidence" value="ECO:0007669"/>
    <property type="project" value="InterPro"/>
</dbReference>
<dbReference type="HOGENOM" id="CLU_017584_5_5_12"/>
<dbReference type="SMART" id="SM00345">
    <property type="entry name" value="HTH_GNTR"/>
    <property type="match status" value="1"/>
</dbReference>
<dbReference type="SMART" id="SM00895">
    <property type="entry name" value="FCD"/>
    <property type="match status" value="1"/>
</dbReference>
<dbReference type="eggNOG" id="COG1802">
    <property type="taxonomic scope" value="Bacteria"/>
</dbReference>
<dbReference type="PRINTS" id="PR00033">
    <property type="entry name" value="HTHASNC"/>
</dbReference>
<dbReference type="SUPFAM" id="SSF48008">
    <property type="entry name" value="GntR ligand-binding domain-like"/>
    <property type="match status" value="1"/>
</dbReference>
<evidence type="ECO:0000256" key="3">
    <source>
        <dbReference type="ARBA" id="ARBA00023163"/>
    </source>
</evidence>
<dbReference type="EMBL" id="CP002541">
    <property type="protein sequence ID" value="ADY12544.1"/>
    <property type="molecule type" value="Genomic_DNA"/>
</dbReference>
<dbReference type="CDD" id="cd07377">
    <property type="entry name" value="WHTH_GntR"/>
    <property type="match status" value="1"/>
</dbReference>
<dbReference type="InterPro" id="IPR008920">
    <property type="entry name" value="TF_FadR/GntR_C"/>
</dbReference>
<evidence type="ECO:0000256" key="2">
    <source>
        <dbReference type="ARBA" id="ARBA00023125"/>
    </source>
</evidence>
<evidence type="ECO:0000313" key="5">
    <source>
        <dbReference type="EMBL" id="ADY12544.1"/>
    </source>
</evidence>
<organism evidence="5 6">
    <name type="scientific">Sphaerochaeta globosa (strain ATCC BAA-1886 / DSM 22777 / Buddy)</name>
    <name type="common">Spirochaeta sp. (strain Buddy)</name>
    <dbReference type="NCBI Taxonomy" id="158189"/>
    <lineage>
        <taxon>Bacteria</taxon>
        <taxon>Pseudomonadati</taxon>
        <taxon>Spirochaetota</taxon>
        <taxon>Spirochaetia</taxon>
        <taxon>Spirochaetales</taxon>
        <taxon>Sphaerochaetaceae</taxon>
        <taxon>Sphaerochaeta</taxon>
    </lineage>
</organism>
<dbReference type="InterPro" id="IPR011711">
    <property type="entry name" value="GntR_C"/>
</dbReference>
<dbReference type="Gene3D" id="1.10.10.10">
    <property type="entry name" value="Winged helix-like DNA-binding domain superfamily/Winged helix DNA-binding domain"/>
    <property type="match status" value="1"/>
</dbReference>
<reference evidence="6" key="1">
    <citation type="submission" date="2011-02" db="EMBL/GenBank/DDBJ databases">
        <title>Complete sequence of Spirochaeta sp. Buddy.</title>
        <authorList>
            <person name="Lucas S."/>
            <person name="Copeland A."/>
            <person name="Lapidus A."/>
            <person name="Cheng J.-F."/>
            <person name="Goodwin L."/>
            <person name="Pitluck S."/>
            <person name="Zeytun A."/>
            <person name="Detter J.C."/>
            <person name="Han C."/>
            <person name="Tapia R."/>
            <person name="Land M."/>
            <person name="Hauser L."/>
            <person name="Kyrpides N."/>
            <person name="Ivanova N."/>
            <person name="Mikhailova N."/>
            <person name="Pagani I."/>
            <person name="Ritalahti K.M."/>
            <person name="Loeffler F.E."/>
            <person name="Woyke T."/>
        </authorList>
    </citation>
    <scope>NUCLEOTIDE SEQUENCE [LARGE SCALE GENOMIC DNA]</scope>
    <source>
        <strain evidence="6">ATCC BAA-1886 / DSM 22777 / Buddy</strain>
    </source>
</reference>
<dbReference type="InterPro" id="IPR000485">
    <property type="entry name" value="AsnC-type_HTH_dom"/>
</dbReference>